<proteinExistence type="inferred from homology"/>
<reference evidence="4" key="1">
    <citation type="submission" date="2021-04" db="EMBL/GenBank/DDBJ databases">
        <title>Whole genome sequencing of Enterococci isolates from hospitalized patients.</title>
        <authorList>
            <person name="Ogoti B.M."/>
            <person name="Onyambu F.G."/>
        </authorList>
    </citation>
    <scope>NUCLEOTIDE SEQUENCE</scope>
    <source>
        <strain evidence="4">242</strain>
    </source>
</reference>
<name>A0A941FIP4_9BACI</name>
<dbReference type="InterPro" id="IPR056300">
    <property type="entry name" value="SusG-like_C"/>
</dbReference>
<accession>A0A941FIP4</accession>
<feature type="domain" description="Alpha-amylase SusG-like C-terminal" evidence="3">
    <location>
        <begin position="2"/>
        <end position="65"/>
    </location>
</feature>
<keyword evidence="2" id="KW-0326">Glycosidase</keyword>
<dbReference type="EMBL" id="JAGTPW010000038">
    <property type="protein sequence ID" value="MBR8645493.1"/>
    <property type="molecule type" value="Genomic_DNA"/>
</dbReference>
<dbReference type="SUPFAM" id="SSF51011">
    <property type="entry name" value="Glycosyl hydrolase domain"/>
    <property type="match status" value="1"/>
</dbReference>
<dbReference type="GO" id="GO:0016798">
    <property type="term" value="F:hydrolase activity, acting on glycosyl bonds"/>
    <property type="evidence" value="ECO:0007669"/>
    <property type="project" value="UniProtKB-KW"/>
</dbReference>
<protein>
    <recommendedName>
        <fullName evidence="3">Alpha-amylase SusG-like C-terminal domain-containing protein</fullName>
    </recommendedName>
</protein>
<evidence type="ECO:0000313" key="4">
    <source>
        <dbReference type="EMBL" id="MBR8645493.1"/>
    </source>
</evidence>
<evidence type="ECO:0000313" key="5">
    <source>
        <dbReference type="Proteomes" id="UP000680045"/>
    </source>
</evidence>
<organism evidence="4 5">
    <name type="scientific">Peribacillus frigoritolerans</name>
    <dbReference type="NCBI Taxonomy" id="450367"/>
    <lineage>
        <taxon>Bacteria</taxon>
        <taxon>Bacillati</taxon>
        <taxon>Bacillota</taxon>
        <taxon>Bacilli</taxon>
        <taxon>Bacillales</taxon>
        <taxon>Bacillaceae</taxon>
        <taxon>Peribacillus</taxon>
    </lineage>
</organism>
<evidence type="ECO:0000256" key="1">
    <source>
        <dbReference type="ARBA" id="ARBA00008061"/>
    </source>
</evidence>
<evidence type="ECO:0000259" key="3">
    <source>
        <dbReference type="Pfam" id="PF23915"/>
    </source>
</evidence>
<gene>
    <name evidence="4" type="ORF">KEH51_19450</name>
</gene>
<sequence length="72" mass="8733">MFAYIRSYENEKLLVINNFYAKKRPSKYQMISTYQVQLRAPALKLYRFEKELAGDFILRPYESVVYLLKKDE</sequence>
<dbReference type="Proteomes" id="UP000680045">
    <property type="component" value="Unassembled WGS sequence"/>
</dbReference>
<comment type="caution">
    <text evidence="4">The sequence shown here is derived from an EMBL/GenBank/DDBJ whole genome shotgun (WGS) entry which is preliminary data.</text>
</comment>
<dbReference type="AlphaFoldDB" id="A0A941FIP4"/>
<dbReference type="InterPro" id="IPR013780">
    <property type="entry name" value="Glyco_hydro_b"/>
</dbReference>
<comment type="similarity">
    <text evidence="1">Belongs to the glycosyl hydrolase 13 family.</text>
</comment>
<keyword evidence="2" id="KW-0378">Hydrolase</keyword>
<dbReference type="Pfam" id="PF23915">
    <property type="entry name" value="SusG_C"/>
    <property type="match status" value="1"/>
</dbReference>
<dbReference type="Gene3D" id="2.60.40.1180">
    <property type="entry name" value="Golgi alpha-mannosidase II"/>
    <property type="match status" value="1"/>
</dbReference>
<evidence type="ECO:0000256" key="2">
    <source>
        <dbReference type="ARBA" id="ARBA00023295"/>
    </source>
</evidence>